<gene>
    <name evidence="1" type="ORF">LCGC14_2031860</name>
</gene>
<accession>A0A0F9EUE1</accession>
<reference evidence="1" key="1">
    <citation type="journal article" date="2015" name="Nature">
        <title>Complex archaea that bridge the gap between prokaryotes and eukaryotes.</title>
        <authorList>
            <person name="Spang A."/>
            <person name="Saw J.H."/>
            <person name="Jorgensen S.L."/>
            <person name="Zaremba-Niedzwiedzka K."/>
            <person name="Martijn J."/>
            <person name="Lind A.E."/>
            <person name="van Eijk R."/>
            <person name="Schleper C."/>
            <person name="Guy L."/>
            <person name="Ettema T.J."/>
        </authorList>
    </citation>
    <scope>NUCLEOTIDE SEQUENCE</scope>
</reference>
<protein>
    <submittedName>
        <fullName evidence="1">Uncharacterized protein</fullName>
    </submittedName>
</protein>
<comment type="caution">
    <text evidence="1">The sequence shown here is derived from an EMBL/GenBank/DDBJ whole genome shotgun (WGS) entry which is preliminary data.</text>
</comment>
<sequence>MEEERNNVRFVEWILRKVQIAVVDGEYQVAILDLKLAARKVGAMRAAKRKAARS</sequence>
<organism evidence="1">
    <name type="scientific">marine sediment metagenome</name>
    <dbReference type="NCBI Taxonomy" id="412755"/>
    <lineage>
        <taxon>unclassified sequences</taxon>
        <taxon>metagenomes</taxon>
        <taxon>ecological metagenomes</taxon>
    </lineage>
</organism>
<dbReference type="AlphaFoldDB" id="A0A0F9EUE1"/>
<proteinExistence type="predicted"/>
<dbReference type="EMBL" id="LAZR01023662">
    <property type="protein sequence ID" value="KKL77738.1"/>
    <property type="molecule type" value="Genomic_DNA"/>
</dbReference>
<name>A0A0F9EUE1_9ZZZZ</name>
<evidence type="ECO:0000313" key="1">
    <source>
        <dbReference type="EMBL" id="KKL77738.1"/>
    </source>
</evidence>